<protein>
    <submittedName>
        <fullName evidence="2">Uncharacterized protein</fullName>
    </submittedName>
</protein>
<feature type="region of interest" description="Disordered" evidence="1">
    <location>
        <begin position="146"/>
        <end position="182"/>
    </location>
</feature>
<proteinExistence type="predicted"/>
<dbReference type="AlphaFoldDB" id="A0A2T2P7G0"/>
<dbReference type="Proteomes" id="UP000240883">
    <property type="component" value="Unassembled WGS sequence"/>
</dbReference>
<evidence type="ECO:0000256" key="1">
    <source>
        <dbReference type="SAM" id="MobiDB-lite"/>
    </source>
</evidence>
<accession>A0A2T2P7G0</accession>
<keyword evidence="3" id="KW-1185">Reference proteome</keyword>
<name>A0A2T2P7G0_CORCC</name>
<sequence length="182" mass="19411">MGEKNVAAPAAEPVGSGCIDARLNPLSILPVRSMLGSGVRQAFFFRTQAGALVPSRIAALTRELAGAGWVFTVGQGQINAARGPHGAIAWQRKNKDGGCELGIQDLAVHCCALLFRLQRKGVGGGCWAGWVERAWILFFGGQTASQGRQEARPGPPCSVRTRTRTAQPRTSRPRRLCHGVGR</sequence>
<gene>
    <name evidence="2" type="ORF">BS50DRAFT_191480</name>
</gene>
<evidence type="ECO:0000313" key="2">
    <source>
        <dbReference type="EMBL" id="PSN73614.1"/>
    </source>
</evidence>
<dbReference type="EMBL" id="KZ678129">
    <property type="protein sequence ID" value="PSN73614.1"/>
    <property type="molecule type" value="Genomic_DNA"/>
</dbReference>
<organism evidence="2 3">
    <name type="scientific">Corynespora cassiicola Philippines</name>
    <dbReference type="NCBI Taxonomy" id="1448308"/>
    <lineage>
        <taxon>Eukaryota</taxon>
        <taxon>Fungi</taxon>
        <taxon>Dikarya</taxon>
        <taxon>Ascomycota</taxon>
        <taxon>Pezizomycotina</taxon>
        <taxon>Dothideomycetes</taxon>
        <taxon>Pleosporomycetidae</taxon>
        <taxon>Pleosporales</taxon>
        <taxon>Corynesporascaceae</taxon>
        <taxon>Corynespora</taxon>
    </lineage>
</organism>
<evidence type="ECO:0000313" key="3">
    <source>
        <dbReference type="Proteomes" id="UP000240883"/>
    </source>
</evidence>
<feature type="compositionally biased region" description="Basic residues" evidence="1">
    <location>
        <begin position="171"/>
        <end position="182"/>
    </location>
</feature>
<reference evidence="2 3" key="1">
    <citation type="journal article" date="2018" name="Front. Microbiol.">
        <title>Genome-Wide Analysis of Corynespora cassiicola Leaf Fall Disease Putative Effectors.</title>
        <authorList>
            <person name="Lopez D."/>
            <person name="Ribeiro S."/>
            <person name="Label P."/>
            <person name="Fumanal B."/>
            <person name="Venisse J.S."/>
            <person name="Kohler A."/>
            <person name="de Oliveira R.R."/>
            <person name="Labutti K."/>
            <person name="Lipzen A."/>
            <person name="Lail K."/>
            <person name="Bauer D."/>
            <person name="Ohm R.A."/>
            <person name="Barry K.W."/>
            <person name="Spatafora J."/>
            <person name="Grigoriev I.V."/>
            <person name="Martin F.M."/>
            <person name="Pujade-Renaud V."/>
        </authorList>
    </citation>
    <scope>NUCLEOTIDE SEQUENCE [LARGE SCALE GENOMIC DNA]</scope>
    <source>
        <strain evidence="2 3">Philippines</strain>
    </source>
</reference>